<accession>A0A8I0FWP9</accession>
<evidence type="ECO:0000313" key="16">
    <source>
        <dbReference type="EMBL" id="NYI37878.1"/>
    </source>
</evidence>
<evidence type="ECO:0000313" key="15">
    <source>
        <dbReference type="EMBL" id="MBD1271377.1"/>
    </source>
</evidence>
<keyword evidence="17" id="KW-1185">Reference proteome</keyword>
<dbReference type="InterPro" id="IPR018764">
    <property type="entry name" value="RskA_C"/>
</dbReference>
<comment type="subcellular location">
    <subcellularLocation>
        <location evidence="2">Cell membrane</location>
    </subcellularLocation>
    <subcellularLocation>
        <location evidence="1">Membrane</location>
        <topology evidence="1">Single-pass membrane protein</topology>
    </subcellularLocation>
</comment>
<evidence type="ECO:0000313" key="14">
    <source>
        <dbReference type="EMBL" id="MBD1270491.1"/>
    </source>
</evidence>
<keyword evidence="8" id="KW-0804">Transcription</keyword>
<evidence type="ECO:0000256" key="8">
    <source>
        <dbReference type="ARBA" id="ARBA00023163"/>
    </source>
</evidence>
<evidence type="ECO:0000313" key="18">
    <source>
        <dbReference type="Proteomes" id="UP000659061"/>
    </source>
</evidence>
<keyword evidence="5 11" id="KW-1133">Transmembrane helix</keyword>
<evidence type="ECO:0000313" key="17">
    <source>
        <dbReference type="Proteomes" id="UP000587211"/>
    </source>
</evidence>
<dbReference type="InterPro" id="IPR041916">
    <property type="entry name" value="Anti_sigma_zinc_sf"/>
</dbReference>
<dbReference type="InterPro" id="IPR051474">
    <property type="entry name" value="Anti-sigma-K/W_factor"/>
</dbReference>
<gene>
    <name evidence="16" type="ORF">BJ975_001253</name>
    <name evidence="14" type="ORF">IDH50_09640</name>
    <name evidence="15" type="ORF">IDH50_14120</name>
</gene>
<dbReference type="GO" id="GO:0016989">
    <property type="term" value="F:sigma factor antagonist activity"/>
    <property type="evidence" value="ECO:0007669"/>
    <property type="project" value="TreeGrafter"/>
</dbReference>
<dbReference type="EMBL" id="JACBZN010000001">
    <property type="protein sequence ID" value="NYI37878.1"/>
    <property type="molecule type" value="Genomic_DNA"/>
</dbReference>
<keyword evidence="4 11" id="KW-0812">Transmembrane</keyword>
<dbReference type="PANTHER" id="PTHR37461:SF1">
    <property type="entry name" value="ANTI-SIGMA-K FACTOR RSKA"/>
    <property type="match status" value="1"/>
</dbReference>
<evidence type="ECO:0000256" key="2">
    <source>
        <dbReference type="ARBA" id="ARBA00004236"/>
    </source>
</evidence>
<keyword evidence="3" id="KW-1003">Cell membrane</keyword>
<evidence type="ECO:0000256" key="7">
    <source>
        <dbReference type="ARBA" id="ARBA00023136"/>
    </source>
</evidence>
<evidence type="ECO:0000256" key="1">
    <source>
        <dbReference type="ARBA" id="ARBA00004167"/>
    </source>
</evidence>
<evidence type="ECO:0000256" key="4">
    <source>
        <dbReference type="ARBA" id="ARBA00022692"/>
    </source>
</evidence>
<evidence type="ECO:0000256" key="5">
    <source>
        <dbReference type="ARBA" id="ARBA00022989"/>
    </source>
</evidence>
<evidence type="ECO:0000256" key="10">
    <source>
        <dbReference type="ARBA" id="ARBA00030803"/>
    </source>
</evidence>
<keyword evidence="7 11" id="KW-0472">Membrane</keyword>
<evidence type="ECO:0000256" key="6">
    <source>
        <dbReference type="ARBA" id="ARBA00023015"/>
    </source>
</evidence>
<evidence type="ECO:0000256" key="3">
    <source>
        <dbReference type="ARBA" id="ARBA00022475"/>
    </source>
</evidence>
<feature type="domain" description="Anti-sigma-K factor RskA N-terminal" evidence="13">
    <location>
        <begin position="6"/>
        <end position="46"/>
    </location>
</feature>
<sequence length="234" mass="24768">MSDVHALSGAYALDAVTDAERESFERHLAGCEACQEEVASLRETAAIMSDLSAEEPPPALRASVLASIREVRQLPPQPVAVPRRRRFDPRTLLVAAASAVVLAGGIGLAATQPWKDDTASQTLTAADRVLQDPQAERVTQTFDDGARATVVRSSAERKAVIVTHDMPDAPEGHSYVIWLQQGDEMVNAGTMPQGPDNTLLLEGDASTASAAGVTVETEPDAQAPTTDPIALFAF</sequence>
<comment type="caution">
    <text evidence="14">The sequence shown here is derived from an EMBL/GenBank/DDBJ whole genome shotgun (WGS) entry which is preliminary data.</text>
</comment>
<feature type="domain" description="Anti-sigma K factor RskA C-terminal" evidence="12">
    <location>
        <begin position="93"/>
        <end position="229"/>
    </location>
</feature>
<protein>
    <recommendedName>
        <fullName evidence="10">Regulator of SigK</fullName>
    </recommendedName>
    <alternativeName>
        <fullName evidence="9">Sigma-K anti-sigma factor RskA</fullName>
    </alternativeName>
</protein>
<dbReference type="AlphaFoldDB" id="A0A8I0FWP9"/>
<dbReference type="EMBL" id="JACWMT010000002">
    <property type="protein sequence ID" value="MBD1270491.1"/>
    <property type="molecule type" value="Genomic_DNA"/>
</dbReference>
<dbReference type="GO" id="GO:0005886">
    <property type="term" value="C:plasma membrane"/>
    <property type="evidence" value="ECO:0007669"/>
    <property type="project" value="UniProtKB-SubCell"/>
</dbReference>
<feature type="transmembrane region" description="Helical" evidence="11">
    <location>
        <begin position="92"/>
        <end position="110"/>
    </location>
</feature>
<dbReference type="Proteomes" id="UP000587211">
    <property type="component" value="Unassembled WGS sequence"/>
</dbReference>
<evidence type="ECO:0000259" key="13">
    <source>
        <dbReference type="Pfam" id="PF22618"/>
    </source>
</evidence>
<dbReference type="PANTHER" id="PTHR37461">
    <property type="entry name" value="ANTI-SIGMA-K FACTOR RSKA"/>
    <property type="match status" value="1"/>
</dbReference>
<dbReference type="EMBL" id="JACWMT010000003">
    <property type="protein sequence ID" value="MBD1271377.1"/>
    <property type="molecule type" value="Genomic_DNA"/>
</dbReference>
<dbReference type="InterPro" id="IPR053877">
    <property type="entry name" value="RskA_N"/>
</dbReference>
<dbReference type="RefSeq" id="WP_179424344.1">
    <property type="nucleotide sequence ID" value="NZ_BAAAMP010000001.1"/>
</dbReference>
<proteinExistence type="predicted"/>
<evidence type="ECO:0000256" key="11">
    <source>
        <dbReference type="SAM" id="Phobius"/>
    </source>
</evidence>
<dbReference type="GO" id="GO:0006417">
    <property type="term" value="P:regulation of translation"/>
    <property type="evidence" value="ECO:0007669"/>
    <property type="project" value="TreeGrafter"/>
</dbReference>
<name>A0A8I0FWP9_9ACTN</name>
<dbReference type="Proteomes" id="UP000659061">
    <property type="component" value="Unassembled WGS sequence"/>
</dbReference>
<dbReference type="Gene3D" id="1.10.10.1320">
    <property type="entry name" value="Anti-sigma factor, zinc-finger domain"/>
    <property type="match status" value="1"/>
</dbReference>
<evidence type="ECO:0000259" key="12">
    <source>
        <dbReference type="Pfam" id="PF10099"/>
    </source>
</evidence>
<dbReference type="Pfam" id="PF22618">
    <property type="entry name" value="RskA_N"/>
    <property type="match status" value="1"/>
</dbReference>
<evidence type="ECO:0000256" key="9">
    <source>
        <dbReference type="ARBA" id="ARBA00029829"/>
    </source>
</evidence>
<organism evidence="14 18">
    <name type="scientific">Aeromicrobium tamlense</name>
    <dbReference type="NCBI Taxonomy" id="375541"/>
    <lineage>
        <taxon>Bacteria</taxon>
        <taxon>Bacillati</taxon>
        <taxon>Actinomycetota</taxon>
        <taxon>Actinomycetes</taxon>
        <taxon>Propionibacteriales</taxon>
        <taxon>Nocardioidaceae</taxon>
        <taxon>Aeromicrobium</taxon>
    </lineage>
</organism>
<reference evidence="16 17" key="1">
    <citation type="submission" date="2020-07" db="EMBL/GenBank/DDBJ databases">
        <title>Sequencing the genomes of 1000 actinobacteria strains.</title>
        <authorList>
            <person name="Klenk H.-P."/>
        </authorList>
    </citation>
    <scope>NUCLEOTIDE SEQUENCE [LARGE SCALE GENOMIC DNA]</scope>
    <source>
        <strain evidence="16 17">DSM 19087</strain>
    </source>
</reference>
<dbReference type="Pfam" id="PF10099">
    <property type="entry name" value="RskA_C"/>
    <property type="match status" value="1"/>
</dbReference>
<reference evidence="14" key="2">
    <citation type="submission" date="2020-09" db="EMBL/GenBank/DDBJ databases">
        <title>Novel species in genus Aeromicrobium.</title>
        <authorList>
            <person name="Zhang G."/>
        </authorList>
    </citation>
    <scope>NUCLEOTIDE SEQUENCE</scope>
    <source>
        <strain evidence="14">SSW1-57</strain>
    </source>
</reference>
<keyword evidence="6" id="KW-0805">Transcription regulation</keyword>